<dbReference type="EMBL" id="JAGYPJ010000001">
    <property type="protein sequence ID" value="MBS4199919.1"/>
    <property type="molecule type" value="Genomic_DNA"/>
</dbReference>
<dbReference type="PANTHER" id="PTHR19328">
    <property type="entry name" value="HEDGEHOG-INTERACTING PROTEIN"/>
    <property type="match status" value="1"/>
</dbReference>
<evidence type="ECO:0000256" key="1">
    <source>
        <dbReference type="SAM" id="SignalP"/>
    </source>
</evidence>
<reference evidence="3 4" key="1">
    <citation type="submission" date="2021-05" db="EMBL/GenBank/DDBJ databases">
        <title>Novel Bacillus species.</title>
        <authorList>
            <person name="Liu G."/>
        </authorList>
    </citation>
    <scope>NUCLEOTIDE SEQUENCE [LARGE SCALE GENOMIC DNA]</scope>
    <source>
        <strain evidence="3 4">FJAT-49732</strain>
    </source>
</reference>
<keyword evidence="4" id="KW-1185">Reference proteome</keyword>
<evidence type="ECO:0000313" key="4">
    <source>
        <dbReference type="Proteomes" id="UP000682713"/>
    </source>
</evidence>
<organism evidence="3 4">
    <name type="scientific">Lederbergia citrisecunda</name>
    <dbReference type="NCBI Taxonomy" id="2833583"/>
    <lineage>
        <taxon>Bacteria</taxon>
        <taxon>Bacillati</taxon>
        <taxon>Bacillota</taxon>
        <taxon>Bacilli</taxon>
        <taxon>Bacillales</taxon>
        <taxon>Bacillaceae</taxon>
        <taxon>Lederbergia</taxon>
    </lineage>
</organism>
<sequence>MKPWRKSLSSHSLLLFFVILFLTACSEKDHDNQSFPEGEEQPTIGNKSDLVLAENLEVPWTITHKNDTFYISERHGTITSIHEPSGETQKFPVNLQKKLFTGGEGGFLGIELIPDTNIEAFAYHTYEENGSIYNRVIRIVKEKDAWRETEVLIENIPGAKIHNGGRIKIGPDNKLYITTGDAAVPESSQNAEILSGKILRLEFDGSIPIDNLIKGSPTYSYGHRNPQGLAWTENGQLYETEHGQSAHDEINMISPGKNYGWPLIQGDEQKEGMESPIYHTNENTWAPSGVAYQNGKLYISSLRGEAVRVFDLELKEASVLIEGYGRIRDVYIDGKSLYFITNNTDGRGTSAENDDRIIKIEMK</sequence>
<feature type="signal peptide" evidence="1">
    <location>
        <begin position="1"/>
        <end position="24"/>
    </location>
</feature>
<dbReference type="Gene3D" id="2.120.10.30">
    <property type="entry name" value="TolB, C-terminal domain"/>
    <property type="match status" value="1"/>
</dbReference>
<dbReference type="SUPFAM" id="SSF50952">
    <property type="entry name" value="Soluble quinoprotein glucose dehydrogenase"/>
    <property type="match status" value="1"/>
</dbReference>
<dbReference type="InterPro" id="IPR011041">
    <property type="entry name" value="Quinoprot_gluc/sorb_DH_b-prop"/>
</dbReference>
<dbReference type="AlphaFoldDB" id="A0A942TQ93"/>
<dbReference type="Pfam" id="PF07995">
    <property type="entry name" value="GSDH"/>
    <property type="match status" value="1"/>
</dbReference>
<proteinExistence type="predicted"/>
<dbReference type="Proteomes" id="UP000682713">
    <property type="component" value="Unassembled WGS sequence"/>
</dbReference>
<gene>
    <name evidence="3" type="ORF">KHA93_09650</name>
</gene>
<dbReference type="InterPro" id="IPR011042">
    <property type="entry name" value="6-blade_b-propeller_TolB-like"/>
</dbReference>
<feature type="domain" description="Glucose/Sorbosone dehydrogenase" evidence="2">
    <location>
        <begin position="56"/>
        <end position="347"/>
    </location>
</feature>
<protein>
    <submittedName>
        <fullName evidence="3">PQQ-dependent sugar dehydrogenase</fullName>
    </submittedName>
</protein>
<name>A0A942TQ93_9BACI</name>
<dbReference type="PANTHER" id="PTHR19328:SF13">
    <property type="entry name" value="HIPL1 PROTEIN"/>
    <property type="match status" value="1"/>
</dbReference>
<feature type="chain" id="PRO_5039322240" evidence="1">
    <location>
        <begin position="25"/>
        <end position="363"/>
    </location>
</feature>
<dbReference type="InterPro" id="IPR012938">
    <property type="entry name" value="Glc/Sorbosone_DH"/>
</dbReference>
<evidence type="ECO:0000313" key="3">
    <source>
        <dbReference type="EMBL" id="MBS4199919.1"/>
    </source>
</evidence>
<accession>A0A942TQ93</accession>
<keyword evidence="1" id="KW-0732">Signal</keyword>
<comment type="caution">
    <text evidence="3">The sequence shown here is derived from an EMBL/GenBank/DDBJ whole genome shotgun (WGS) entry which is preliminary data.</text>
</comment>
<dbReference type="PROSITE" id="PS51257">
    <property type="entry name" value="PROKAR_LIPOPROTEIN"/>
    <property type="match status" value="1"/>
</dbReference>
<evidence type="ECO:0000259" key="2">
    <source>
        <dbReference type="Pfam" id="PF07995"/>
    </source>
</evidence>